<organism evidence="6 7">
    <name type="scientific">Leptotrombidium deliense</name>
    <dbReference type="NCBI Taxonomy" id="299467"/>
    <lineage>
        <taxon>Eukaryota</taxon>
        <taxon>Metazoa</taxon>
        <taxon>Ecdysozoa</taxon>
        <taxon>Arthropoda</taxon>
        <taxon>Chelicerata</taxon>
        <taxon>Arachnida</taxon>
        <taxon>Acari</taxon>
        <taxon>Acariformes</taxon>
        <taxon>Trombidiformes</taxon>
        <taxon>Prostigmata</taxon>
        <taxon>Anystina</taxon>
        <taxon>Parasitengona</taxon>
        <taxon>Trombiculoidea</taxon>
        <taxon>Trombiculidae</taxon>
        <taxon>Leptotrombidium</taxon>
    </lineage>
</organism>
<feature type="non-terminal residue" evidence="6">
    <location>
        <position position="1"/>
    </location>
</feature>
<keyword evidence="1" id="KW-0479">Metal-binding</keyword>
<keyword evidence="7" id="KW-1185">Reference proteome</keyword>
<keyword evidence="2 4" id="KW-0863">Zinc-finger</keyword>
<evidence type="ECO:0000256" key="2">
    <source>
        <dbReference type="ARBA" id="ARBA00022771"/>
    </source>
</evidence>
<dbReference type="SUPFAM" id="SSF144232">
    <property type="entry name" value="HIT/MYND zinc finger-like"/>
    <property type="match status" value="1"/>
</dbReference>
<name>A0A443RXZ9_9ACAR</name>
<sequence>EPYFFKANFANKTGDKQRKAKLLEEELKVNQWQQCTTFRDDIDNDSVSQIMDKRLVSTRISSLEDLTLFELVKFMQSRNTGCEHCAIKPYVDHFHYVIDEAVIINPLESLPELLELTCHGCKGVLKVAQKVCEICNVATYCGKWCQMNDWERHCTECKTISSNSK</sequence>
<gene>
    <name evidence="6" type="ORF">B4U80_14318</name>
</gene>
<dbReference type="AlphaFoldDB" id="A0A443RXZ9"/>
<evidence type="ECO:0000256" key="1">
    <source>
        <dbReference type="ARBA" id="ARBA00022723"/>
    </source>
</evidence>
<evidence type="ECO:0000313" key="7">
    <source>
        <dbReference type="Proteomes" id="UP000288716"/>
    </source>
</evidence>
<evidence type="ECO:0000256" key="3">
    <source>
        <dbReference type="ARBA" id="ARBA00022833"/>
    </source>
</evidence>
<proteinExistence type="predicted"/>
<evidence type="ECO:0000256" key="4">
    <source>
        <dbReference type="PROSITE-ProRule" id="PRU00134"/>
    </source>
</evidence>
<dbReference type="PROSITE" id="PS50865">
    <property type="entry name" value="ZF_MYND_2"/>
    <property type="match status" value="1"/>
</dbReference>
<evidence type="ECO:0000259" key="5">
    <source>
        <dbReference type="PROSITE" id="PS50865"/>
    </source>
</evidence>
<accession>A0A443RXZ9</accession>
<dbReference type="Proteomes" id="UP000288716">
    <property type="component" value="Unassembled WGS sequence"/>
</dbReference>
<feature type="domain" description="MYND-type" evidence="5">
    <location>
        <begin position="118"/>
        <end position="157"/>
    </location>
</feature>
<dbReference type="OrthoDB" id="432970at2759"/>
<dbReference type="InterPro" id="IPR002893">
    <property type="entry name" value="Znf_MYND"/>
</dbReference>
<reference evidence="6 7" key="1">
    <citation type="journal article" date="2018" name="Gigascience">
        <title>Genomes of trombidid mites reveal novel predicted allergens and laterally-transferred genes associated with secondary metabolism.</title>
        <authorList>
            <person name="Dong X."/>
            <person name="Chaisiri K."/>
            <person name="Xia D."/>
            <person name="Armstrong S.D."/>
            <person name="Fang Y."/>
            <person name="Donnelly M.J."/>
            <person name="Kadowaki T."/>
            <person name="McGarry J.W."/>
            <person name="Darby A.C."/>
            <person name="Makepeace B.L."/>
        </authorList>
    </citation>
    <scope>NUCLEOTIDE SEQUENCE [LARGE SCALE GENOMIC DNA]</scope>
    <source>
        <strain evidence="6">UoL-UT</strain>
    </source>
</reference>
<comment type="caution">
    <text evidence="6">The sequence shown here is derived from an EMBL/GenBank/DDBJ whole genome shotgun (WGS) entry which is preliminary data.</text>
</comment>
<dbReference type="VEuPathDB" id="VectorBase:LDEU011900"/>
<dbReference type="Pfam" id="PF01753">
    <property type="entry name" value="zf-MYND"/>
    <property type="match status" value="1"/>
</dbReference>
<keyword evidence="3" id="KW-0862">Zinc</keyword>
<protein>
    <recommendedName>
        <fullName evidence="5">MYND-type domain-containing protein</fullName>
    </recommendedName>
</protein>
<evidence type="ECO:0000313" key="6">
    <source>
        <dbReference type="EMBL" id="RWS20140.1"/>
    </source>
</evidence>
<dbReference type="GO" id="GO:0008270">
    <property type="term" value="F:zinc ion binding"/>
    <property type="evidence" value="ECO:0007669"/>
    <property type="project" value="UniProtKB-KW"/>
</dbReference>
<dbReference type="PROSITE" id="PS01360">
    <property type="entry name" value="ZF_MYND_1"/>
    <property type="match status" value="1"/>
</dbReference>
<dbReference type="Gene3D" id="6.10.140.2220">
    <property type="match status" value="1"/>
</dbReference>
<dbReference type="EMBL" id="NCKV01019708">
    <property type="protein sequence ID" value="RWS20140.1"/>
    <property type="molecule type" value="Genomic_DNA"/>
</dbReference>